<name>A0A9W8K1B5_9AGAR</name>
<evidence type="ECO:0000256" key="2">
    <source>
        <dbReference type="SAM" id="Phobius"/>
    </source>
</evidence>
<keyword evidence="2" id="KW-1133">Transmembrane helix</keyword>
<keyword evidence="2" id="KW-0472">Membrane</keyword>
<feature type="region of interest" description="Disordered" evidence="1">
    <location>
        <begin position="400"/>
        <end position="430"/>
    </location>
</feature>
<keyword evidence="4" id="KW-1185">Reference proteome</keyword>
<dbReference type="AlphaFoldDB" id="A0A9W8K1B5"/>
<feature type="region of interest" description="Disordered" evidence="1">
    <location>
        <begin position="309"/>
        <end position="345"/>
    </location>
</feature>
<reference evidence="3" key="1">
    <citation type="submission" date="2022-07" db="EMBL/GenBank/DDBJ databases">
        <title>Genome Sequence of Agrocybe chaxingu.</title>
        <authorList>
            <person name="Buettner E."/>
        </authorList>
    </citation>
    <scope>NUCLEOTIDE SEQUENCE</scope>
    <source>
        <strain evidence="3">MP-N11</strain>
    </source>
</reference>
<feature type="compositionally biased region" description="Basic residues" evidence="1">
    <location>
        <begin position="418"/>
        <end position="430"/>
    </location>
</feature>
<evidence type="ECO:0000313" key="3">
    <source>
        <dbReference type="EMBL" id="KAJ3509092.1"/>
    </source>
</evidence>
<feature type="transmembrane region" description="Helical" evidence="2">
    <location>
        <begin position="220"/>
        <end position="243"/>
    </location>
</feature>
<dbReference type="EMBL" id="JANKHO010000506">
    <property type="protein sequence ID" value="KAJ3509092.1"/>
    <property type="molecule type" value="Genomic_DNA"/>
</dbReference>
<comment type="caution">
    <text evidence="3">The sequence shown here is derived from an EMBL/GenBank/DDBJ whole genome shotgun (WGS) entry which is preliminary data.</text>
</comment>
<evidence type="ECO:0000256" key="1">
    <source>
        <dbReference type="SAM" id="MobiDB-lite"/>
    </source>
</evidence>
<accession>A0A9W8K1B5</accession>
<dbReference type="Proteomes" id="UP001148786">
    <property type="component" value="Unassembled WGS sequence"/>
</dbReference>
<protein>
    <submittedName>
        <fullName evidence="3">Uncharacterized protein</fullName>
    </submittedName>
</protein>
<proteinExistence type="predicted"/>
<dbReference type="OrthoDB" id="10525644at2759"/>
<organism evidence="3 4">
    <name type="scientific">Agrocybe chaxingu</name>
    <dbReference type="NCBI Taxonomy" id="84603"/>
    <lineage>
        <taxon>Eukaryota</taxon>
        <taxon>Fungi</taxon>
        <taxon>Dikarya</taxon>
        <taxon>Basidiomycota</taxon>
        <taxon>Agaricomycotina</taxon>
        <taxon>Agaricomycetes</taxon>
        <taxon>Agaricomycetidae</taxon>
        <taxon>Agaricales</taxon>
        <taxon>Agaricineae</taxon>
        <taxon>Strophariaceae</taxon>
        <taxon>Agrocybe</taxon>
    </lineage>
</organism>
<feature type="compositionally biased region" description="Polar residues" evidence="1">
    <location>
        <begin position="309"/>
        <end position="318"/>
    </location>
</feature>
<keyword evidence="2" id="KW-0812">Transmembrane</keyword>
<evidence type="ECO:0000313" key="4">
    <source>
        <dbReference type="Proteomes" id="UP001148786"/>
    </source>
</evidence>
<gene>
    <name evidence="3" type="ORF">NLJ89_g5403</name>
</gene>
<sequence>MFACESTPLPCGPAFVGLRHSPLNVGLAAGVVAFQQSPFNGPATLALATSGIVGGATLAYFVQAHFNRRILAAPVNITSGNLYHTAVVHPACSLASSSLGSGDVFDNLMCIPFDYGEPGPTCDPLLQMHALELDNLFNKAISSCEAGDAPGTDLIVLPSVPPTSPLSSCTGVGKYIPGDTILYGTSERGISVCHGATCAALDTASDPELSTHFLAISPHVILVFTVFTCLCLVLVLLLITCHMTRISSYFIRRGVRNIPVASPSASGPVNEESEEEENFFFSLPSTPSHLDFASAEAVQINPVEDQNASSLVDAQSMVSESEQEAAAPVEESASEEAHLSNDQGVEENLNEEIISSVELEPIVDEAPVSGTLDPNASPFVPSVLGLPAATTSAALETVDDDIPPVPSAIPTHISARPPGRRRRKHHRKNKNRVVENILVG</sequence>